<dbReference type="InterPro" id="IPR050188">
    <property type="entry name" value="RluA_PseudoU_synthase"/>
</dbReference>
<protein>
    <recommendedName>
        <fullName evidence="4">Pseudouridine synthase</fullName>
        <ecNumber evidence="4">5.4.99.-</ecNumber>
    </recommendedName>
</protein>
<comment type="caution">
    <text evidence="6">The sequence shown here is derived from an EMBL/GenBank/DDBJ whole genome shotgun (WGS) entry which is preliminary data.</text>
</comment>
<comment type="function">
    <text evidence="4">Responsible for synthesis of pseudouridine from uracil.</text>
</comment>
<keyword evidence="4" id="KW-0413">Isomerase</keyword>
<dbReference type="GO" id="GO:0000455">
    <property type="term" value="P:enzyme-directed rRNA pseudouridine synthesis"/>
    <property type="evidence" value="ECO:0007669"/>
    <property type="project" value="TreeGrafter"/>
</dbReference>
<dbReference type="Proteomes" id="UP000263014">
    <property type="component" value="Unassembled WGS sequence"/>
</dbReference>
<evidence type="ECO:0000313" key="7">
    <source>
        <dbReference type="Proteomes" id="UP000263014"/>
    </source>
</evidence>
<dbReference type="EC" id="5.4.99.-" evidence="4"/>
<dbReference type="CDD" id="cd02869">
    <property type="entry name" value="PseudoU_synth_RluA_like"/>
    <property type="match status" value="1"/>
</dbReference>
<proteinExistence type="inferred from homology"/>
<evidence type="ECO:0000259" key="5">
    <source>
        <dbReference type="Pfam" id="PF00849"/>
    </source>
</evidence>
<evidence type="ECO:0000256" key="2">
    <source>
        <dbReference type="ARBA" id="ARBA00010876"/>
    </source>
</evidence>
<dbReference type="PANTHER" id="PTHR21600">
    <property type="entry name" value="MITOCHONDRIAL RNA PSEUDOURIDINE SYNTHASE"/>
    <property type="match status" value="1"/>
</dbReference>
<dbReference type="SUPFAM" id="SSF55120">
    <property type="entry name" value="Pseudouridine synthase"/>
    <property type="match status" value="1"/>
</dbReference>
<dbReference type="PANTHER" id="PTHR21600:SF35">
    <property type="entry name" value="PSEUDOURIDINE SYNTHASE"/>
    <property type="match status" value="1"/>
</dbReference>
<dbReference type="InterPro" id="IPR006145">
    <property type="entry name" value="PsdUridine_synth_RsuA/RluA"/>
</dbReference>
<gene>
    <name evidence="6" type="ORF">DXD79_03460</name>
</gene>
<name>A0A374PEC5_9FIRM</name>
<accession>A0A374PEC5</accession>
<dbReference type="RefSeq" id="WP_117630138.1">
    <property type="nucleotide sequence ID" value="NZ_QSON01000001.1"/>
</dbReference>
<dbReference type="InterPro" id="IPR020103">
    <property type="entry name" value="PsdUridine_synth_cat_dom_sf"/>
</dbReference>
<evidence type="ECO:0000256" key="3">
    <source>
        <dbReference type="PIRSR" id="PIRSR606225-1"/>
    </source>
</evidence>
<dbReference type="GO" id="GO:0009982">
    <property type="term" value="F:pseudouridine synthase activity"/>
    <property type="evidence" value="ECO:0007669"/>
    <property type="project" value="InterPro"/>
</dbReference>
<dbReference type="GO" id="GO:0003723">
    <property type="term" value="F:RNA binding"/>
    <property type="evidence" value="ECO:0007669"/>
    <property type="project" value="InterPro"/>
</dbReference>
<comment type="similarity">
    <text evidence="2 4">Belongs to the pseudouridine synthase RluA family.</text>
</comment>
<dbReference type="Pfam" id="PF00849">
    <property type="entry name" value="PseudoU_synth_2"/>
    <property type="match status" value="1"/>
</dbReference>
<organism evidence="6 7">
    <name type="scientific">Hungatella hathewayi</name>
    <dbReference type="NCBI Taxonomy" id="154046"/>
    <lineage>
        <taxon>Bacteria</taxon>
        <taxon>Bacillati</taxon>
        <taxon>Bacillota</taxon>
        <taxon>Clostridia</taxon>
        <taxon>Lachnospirales</taxon>
        <taxon>Lachnospiraceae</taxon>
        <taxon>Hungatella</taxon>
    </lineage>
</organism>
<dbReference type="GO" id="GO:0140098">
    <property type="term" value="F:catalytic activity, acting on RNA"/>
    <property type="evidence" value="ECO:0007669"/>
    <property type="project" value="UniProtKB-ARBA"/>
</dbReference>
<reference evidence="6 7" key="1">
    <citation type="submission" date="2018-08" db="EMBL/GenBank/DDBJ databases">
        <title>A genome reference for cultivated species of the human gut microbiota.</title>
        <authorList>
            <person name="Zou Y."/>
            <person name="Xue W."/>
            <person name="Luo G."/>
        </authorList>
    </citation>
    <scope>NUCLEOTIDE SEQUENCE [LARGE SCALE GENOMIC DNA]</scope>
    <source>
        <strain evidence="6 7">TM09-12</strain>
    </source>
</reference>
<feature type="active site" evidence="3">
    <location>
        <position position="136"/>
    </location>
</feature>
<dbReference type="InterPro" id="IPR006224">
    <property type="entry name" value="PsdUridine_synth_RluA-like_CS"/>
</dbReference>
<dbReference type="EMBL" id="QSON01000001">
    <property type="protein sequence ID" value="RGJ08458.1"/>
    <property type="molecule type" value="Genomic_DNA"/>
</dbReference>
<dbReference type="AlphaFoldDB" id="A0A374PEC5"/>
<evidence type="ECO:0000256" key="1">
    <source>
        <dbReference type="ARBA" id="ARBA00000073"/>
    </source>
</evidence>
<feature type="domain" description="Pseudouridine synthase RsuA/RluA-like" evidence="5">
    <location>
        <begin position="89"/>
        <end position="242"/>
    </location>
</feature>
<comment type="catalytic activity">
    <reaction evidence="1 4">
        <text>a uridine in RNA = a pseudouridine in RNA</text>
        <dbReference type="Rhea" id="RHEA:48348"/>
        <dbReference type="Rhea" id="RHEA-COMP:12068"/>
        <dbReference type="Rhea" id="RHEA-COMP:12069"/>
        <dbReference type="ChEBI" id="CHEBI:65314"/>
        <dbReference type="ChEBI" id="CHEBI:65315"/>
    </reaction>
</comment>
<evidence type="ECO:0000313" key="6">
    <source>
        <dbReference type="EMBL" id="RGJ08458.1"/>
    </source>
</evidence>
<evidence type="ECO:0000256" key="4">
    <source>
        <dbReference type="RuleBase" id="RU362028"/>
    </source>
</evidence>
<dbReference type="NCBIfam" id="TIGR00005">
    <property type="entry name" value="rluA_subfam"/>
    <property type="match status" value="1"/>
</dbReference>
<dbReference type="PROSITE" id="PS01129">
    <property type="entry name" value="PSI_RLU"/>
    <property type="match status" value="1"/>
</dbReference>
<dbReference type="InterPro" id="IPR006225">
    <property type="entry name" value="PsdUridine_synth_RluC/D"/>
</dbReference>
<sequence length="311" mass="35152">MKTTMTYLIQQQDIQKTVEQFLLSNGYSAALIRRLRHTEQSILKNGSPVYTTYRLDEGDSLAVTLPEEHGSENIVPVPMDLDIRYEDRDLLVVNKAAGVPIHPSQGNHDNTLANGIAWYLGEKGEAATYRAINRLDRDTTGLLILARHALSACMLSEMVRTHAIRRCYLAAASGLVPPEGVIDAPIARAGDSTIERCVDFEHGDSARTHYRTLCYNRDTDCSLVELRLETGRTHQIRVHMKHIGHPLPGDFLYNPDYRLIGRQALHSWQLDFIHPIKKEPLHFEAPLPEDMRRLFGQETNTVPPIQRSPFG</sequence>
<dbReference type="Gene3D" id="3.30.2350.10">
    <property type="entry name" value="Pseudouridine synthase"/>
    <property type="match status" value="1"/>
</dbReference>